<dbReference type="SUPFAM" id="SSF53244">
    <property type="entry name" value="MurD-like peptide ligases, peptide-binding domain"/>
    <property type="match status" value="1"/>
</dbReference>
<organism evidence="4 5">
    <name type="scientific">Conyzicola nivalis</name>
    <dbReference type="NCBI Taxonomy" id="1477021"/>
    <lineage>
        <taxon>Bacteria</taxon>
        <taxon>Bacillati</taxon>
        <taxon>Actinomycetota</taxon>
        <taxon>Actinomycetes</taxon>
        <taxon>Micrococcales</taxon>
        <taxon>Microbacteriaceae</taxon>
        <taxon>Conyzicola</taxon>
    </lineage>
</organism>
<name>A0A916SD10_9MICO</name>
<dbReference type="InterPro" id="IPR036565">
    <property type="entry name" value="Mur-like_cat_sf"/>
</dbReference>
<dbReference type="SUPFAM" id="SSF53623">
    <property type="entry name" value="MurD-like peptide ligases, catalytic domain"/>
    <property type="match status" value="1"/>
</dbReference>
<dbReference type="InterPro" id="IPR051046">
    <property type="entry name" value="MurCDEF_CellWall_CoF430Synth"/>
</dbReference>
<evidence type="ECO:0000256" key="1">
    <source>
        <dbReference type="ARBA" id="ARBA00022598"/>
    </source>
</evidence>
<evidence type="ECO:0000313" key="4">
    <source>
        <dbReference type="EMBL" id="GGA94097.1"/>
    </source>
</evidence>
<dbReference type="PANTHER" id="PTHR43024:SF1">
    <property type="entry name" value="UDP-N-ACETYLMURAMOYL-TRIPEPTIDE--D-ALANYL-D-ALANINE LIGASE"/>
    <property type="match status" value="1"/>
</dbReference>
<dbReference type="InterPro" id="IPR036615">
    <property type="entry name" value="Mur_ligase_C_dom_sf"/>
</dbReference>
<protein>
    <submittedName>
        <fullName evidence="4">Uncharacterized protein</fullName>
    </submittedName>
</protein>
<sequence length="313" mass="32460">MIVAIAGRRAASTRVLLDALLADVAHTFTTDPAEADVVVLFDAESDLGRLRDEVLVVAYADDPALAQATQQLAARVVTFGLAASNDVRAEAIESTVDGTGFVLVSGDSSAPVAVSVLGESVVPLVLAALAVTAAAGIPTAQSIAALAGLTELAPHDMRVARPEPGVLIVDDTADGSPRSTADALKALAQFTTDGTRSVAVLGELDLPAHADAIDSRDEHDRIGRLVVRLNVSRLIVVGQSARHIHNAAGLEGSWDGESVLVDTLDEAYDLLRDTELSSSRTEPVVLLVKCGASANPGDLVDRLALTTRSRRAT</sequence>
<dbReference type="AlphaFoldDB" id="A0A916SD10"/>
<keyword evidence="1" id="KW-0436">Ligase</keyword>
<reference evidence="4" key="2">
    <citation type="submission" date="2020-09" db="EMBL/GenBank/DDBJ databases">
        <authorList>
            <person name="Sun Q."/>
            <person name="Zhou Y."/>
        </authorList>
    </citation>
    <scope>NUCLEOTIDE SEQUENCE</scope>
    <source>
        <strain evidence="4">CGMCC 1.12813</strain>
    </source>
</reference>
<dbReference type="EMBL" id="BMGB01000001">
    <property type="protein sequence ID" value="GGA94097.1"/>
    <property type="molecule type" value="Genomic_DNA"/>
</dbReference>
<dbReference type="GO" id="GO:0005524">
    <property type="term" value="F:ATP binding"/>
    <property type="evidence" value="ECO:0007669"/>
    <property type="project" value="UniProtKB-KW"/>
</dbReference>
<evidence type="ECO:0000256" key="2">
    <source>
        <dbReference type="ARBA" id="ARBA00022741"/>
    </source>
</evidence>
<keyword evidence="2" id="KW-0547">Nucleotide-binding</keyword>
<keyword evidence="3" id="KW-0067">ATP-binding</keyword>
<proteinExistence type="predicted"/>
<evidence type="ECO:0000256" key="3">
    <source>
        <dbReference type="ARBA" id="ARBA00022840"/>
    </source>
</evidence>
<keyword evidence="5" id="KW-1185">Reference proteome</keyword>
<dbReference type="Proteomes" id="UP000606922">
    <property type="component" value="Unassembled WGS sequence"/>
</dbReference>
<accession>A0A916SD10</accession>
<dbReference type="Gene3D" id="3.90.190.20">
    <property type="entry name" value="Mur ligase, C-terminal domain"/>
    <property type="match status" value="1"/>
</dbReference>
<gene>
    <name evidence="4" type="ORF">GCM10010979_05770</name>
</gene>
<dbReference type="PANTHER" id="PTHR43024">
    <property type="entry name" value="UDP-N-ACETYLMURAMOYL-TRIPEPTIDE--D-ALANYL-D-ALANINE LIGASE"/>
    <property type="match status" value="1"/>
</dbReference>
<dbReference type="Gene3D" id="3.40.1190.10">
    <property type="entry name" value="Mur-like, catalytic domain"/>
    <property type="match status" value="1"/>
</dbReference>
<reference evidence="4" key="1">
    <citation type="journal article" date="2014" name="Int. J. Syst. Evol. Microbiol.">
        <title>Complete genome sequence of Corynebacterium casei LMG S-19264T (=DSM 44701T), isolated from a smear-ripened cheese.</title>
        <authorList>
            <consortium name="US DOE Joint Genome Institute (JGI-PGF)"/>
            <person name="Walter F."/>
            <person name="Albersmeier A."/>
            <person name="Kalinowski J."/>
            <person name="Ruckert C."/>
        </authorList>
    </citation>
    <scope>NUCLEOTIDE SEQUENCE</scope>
    <source>
        <strain evidence="4">CGMCC 1.12813</strain>
    </source>
</reference>
<dbReference type="RefSeq" id="WP_188509199.1">
    <property type="nucleotide sequence ID" value="NZ_BMGB01000001.1"/>
</dbReference>
<dbReference type="GO" id="GO:0016881">
    <property type="term" value="F:acid-amino acid ligase activity"/>
    <property type="evidence" value="ECO:0007669"/>
    <property type="project" value="InterPro"/>
</dbReference>
<evidence type="ECO:0000313" key="5">
    <source>
        <dbReference type="Proteomes" id="UP000606922"/>
    </source>
</evidence>
<comment type="caution">
    <text evidence="4">The sequence shown here is derived from an EMBL/GenBank/DDBJ whole genome shotgun (WGS) entry which is preliminary data.</text>
</comment>